<reference evidence="8 9" key="1">
    <citation type="journal article" date="2015" name="Nature">
        <title>rRNA introns, odd ribosomes, and small enigmatic genomes across a large radiation of phyla.</title>
        <authorList>
            <person name="Brown C.T."/>
            <person name="Hug L.A."/>
            <person name="Thomas B.C."/>
            <person name="Sharon I."/>
            <person name="Castelle C.J."/>
            <person name="Singh A."/>
            <person name="Wilkins M.J."/>
            <person name="Williams K.H."/>
            <person name="Banfield J.F."/>
        </authorList>
    </citation>
    <scope>NUCLEOTIDE SEQUENCE [LARGE SCALE GENOMIC DNA]</scope>
</reference>
<dbReference type="InterPro" id="IPR019533">
    <property type="entry name" value="Peptidase_S26"/>
</dbReference>
<dbReference type="InterPro" id="IPR000223">
    <property type="entry name" value="Pept_S26A_signal_pept_1"/>
</dbReference>
<evidence type="ECO:0000256" key="4">
    <source>
        <dbReference type="ARBA" id="ARBA00022801"/>
    </source>
</evidence>
<dbReference type="InterPro" id="IPR036286">
    <property type="entry name" value="LexA/Signal_pep-like_sf"/>
</dbReference>
<organism evidence="8 9">
    <name type="scientific">Candidatus Giovannonibacteria bacterium GW2011_GWB1_44_23</name>
    <dbReference type="NCBI Taxonomy" id="1618652"/>
    <lineage>
        <taxon>Bacteria</taxon>
        <taxon>Candidatus Giovannoniibacteriota</taxon>
    </lineage>
</organism>
<comment type="subcellular location">
    <subcellularLocation>
        <location evidence="6">Membrane</location>
        <topology evidence="6">Single-pass type II membrane protein</topology>
    </subcellularLocation>
</comment>
<dbReference type="GO" id="GO:0009003">
    <property type="term" value="F:signal peptidase activity"/>
    <property type="evidence" value="ECO:0007669"/>
    <property type="project" value="UniProtKB-EC"/>
</dbReference>
<proteinExistence type="inferred from homology"/>
<dbReference type="Gene3D" id="2.10.109.10">
    <property type="entry name" value="Umud Fragment, subunit A"/>
    <property type="match status" value="1"/>
</dbReference>
<comment type="caution">
    <text evidence="8">The sequence shown here is derived from an EMBL/GenBank/DDBJ whole genome shotgun (WGS) entry which is preliminary data.</text>
</comment>
<dbReference type="PANTHER" id="PTHR43390:SF1">
    <property type="entry name" value="CHLOROPLAST PROCESSING PEPTIDASE"/>
    <property type="match status" value="1"/>
</dbReference>
<gene>
    <name evidence="8" type="ORF">UW49_C0014G0024</name>
</gene>
<dbReference type="GO" id="GO:0006465">
    <property type="term" value="P:signal peptide processing"/>
    <property type="evidence" value="ECO:0007669"/>
    <property type="project" value="InterPro"/>
</dbReference>
<dbReference type="GO" id="GO:0004252">
    <property type="term" value="F:serine-type endopeptidase activity"/>
    <property type="evidence" value="ECO:0007669"/>
    <property type="project" value="InterPro"/>
</dbReference>
<comment type="catalytic activity">
    <reaction evidence="1 6">
        <text>Cleavage of hydrophobic, N-terminal signal or leader sequences from secreted and periplasmic proteins.</text>
        <dbReference type="EC" id="3.4.21.89"/>
    </reaction>
</comment>
<dbReference type="AlphaFoldDB" id="A0A0G1IB20"/>
<dbReference type="PANTHER" id="PTHR43390">
    <property type="entry name" value="SIGNAL PEPTIDASE I"/>
    <property type="match status" value="1"/>
</dbReference>
<comment type="similarity">
    <text evidence="2 6">Belongs to the peptidase S26 family.</text>
</comment>
<evidence type="ECO:0000313" key="8">
    <source>
        <dbReference type="EMBL" id="KKT56410.1"/>
    </source>
</evidence>
<evidence type="ECO:0000256" key="1">
    <source>
        <dbReference type="ARBA" id="ARBA00000677"/>
    </source>
</evidence>
<dbReference type="PATRIC" id="fig|1618652.3.peg.863"/>
<evidence type="ECO:0000256" key="3">
    <source>
        <dbReference type="ARBA" id="ARBA00013208"/>
    </source>
</evidence>
<dbReference type="SUPFAM" id="SSF51306">
    <property type="entry name" value="LexA/Signal peptidase"/>
    <property type="match status" value="1"/>
</dbReference>
<feature type="active site" evidence="5">
    <location>
        <position position="89"/>
    </location>
</feature>
<sequence>MDENNKIEEGKGSAVWEFIKVVVISVAIVLPIRTYIAQPFIVSGASMEPNFYNGEYLIVDELTYELRPPQRGEVVVFRYPLNPSEFFIKRVIGLPGEKVEIKNGKITINGAELAEPYLQENSETAPNVKTELAENQYFVLGDNRLHSSDSRFWGALPKEKMMGRALVRLWPIAKAGIIK</sequence>
<dbReference type="CDD" id="cd06530">
    <property type="entry name" value="S26_SPase_I"/>
    <property type="match status" value="1"/>
</dbReference>
<dbReference type="PROSITE" id="PS00760">
    <property type="entry name" value="SPASE_I_2"/>
    <property type="match status" value="1"/>
</dbReference>
<dbReference type="NCBIfam" id="TIGR02227">
    <property type="entry name" value="sigpep_I_bact"/>
    <property type="match status" value="1"/>
</dbReference>
<evidence type="ECO:0000313" key="9">
    <source>
        <dbReference type="Proteomes" id="UP000033977"/>
    </source>
</evidence>
<accession>A0A0G1IB20</accession>
<dbReference type="EC" id="3.4.21.89" evidence="3 6"/>
<keyword evidence="6" id="KW-0645">Protease</keyword>
<dbReference type="PRINTS" id="PR00727">
    <property type="entry name" value="LEADERPTASE"/>
</dbReference>
<dbReference type="GO" id="GO:0016020">
    <property type="term" value="C:membrane"/>
    <property type="evidence" value="ECO:0007669"/>
    <property type="project" value="UniProtKB-SubCell"/>
</dbReference>
<feature type="domain" description="Peptidase S26" evidence="7">
    <location>
        <begin position="16"/>
        <end position="170"/>
    </location>
</feature>
<dbReference type="EMBL" id="LCIN01000014">
    <property type="protein sequence ID" value="KKT56410.1"/>
    <property type="molecule type" value="Genomic_DNA"/>
</dbReference>
<evidence type="ECO:0000256" key="2">
    <source>
        <dbReference type="ARBA" id="ARBA00009370"/>
    </source>
</evidence>
<keyword evidence="4 6" id="KW-0378">Hydrolase</keyword>
<evidence type="ECO:0000259" key="7">
    <source>
        <dbReference type="Pfam" id="PF10502"/>
    </source>
</evidence>
<protein>
    <recommendedName>
        <fullName evidence="3 6">Signal peptidase I</fullName>
        <ecNumber evidence="3 6">3.4.21.89</ecNumber>
    </recommendedName>
</protein>
<feature type="active site" evidence="5">
    <location>
        <position position="46"/>
    </location>
</feature>
<dbReference type="InterPro" id="IPR019757">
    <property type="entry name" value="Pept_S26A_signal_pept_1_Lys-AS"/>
</dbReference>
<evidence type="ECO:0000256" key="5">
    <source>
        <dbReference type="PIRSR" id="PIRSR600223-1"/>
    </source>
</evidence>
<dbReference type="InterPro" id="IPR019758">
    <property type="entry name" value="Pept_S26A_signal_pept_1_CS"/>
</dbReference>
<dbReference type="Pfam" id="PF10502">
    <property type="entry name" value="Peptidase_S26"/>
    <property type="match status" value="1"/>
</dbReference>
<dbReference type="Proteomes" id="UP000033977">
    <property type="component" value="Unassembled WGS sequence"/>
</dbReference>
<evidence type="ECO:0000256" key="6">
    <source>
        <dbReference type="RuleBase" id="RU362042"/>
    </source>
</evidence>
<name>A0A0G1IB20_9BACT</name>
<dbReference type="PROSITE" id="PS00761">
    <property type="entry name" value="SPASE_I_3"/>
    <property type="match status" value="1"/>
</dbReference>